<dbReference type="Proteomes" id="UP000321026">
    <property type="component" value="Unassembled WGS sequence"/>
</dbReference>
<dbReference type="SUPFAM" id="SSF53756">
    <property type="entry name" value="UDP-Glycosyltransferase/glycogen phosphorylase"/>
    <property type="match status" value="1"/>
</dbReference>
<gene>
    <name evidence="1" type="ORF">E6Q11_05830</name>
</gene>
<proteinExistence type="predicted"/>
<evidence type="ECO:0008006" key="3">
    <source>
        <dbReference type="Google" id="ProtNLM"/>
    </source>
</evidence>
<evidence type="ECO:0000313" key="1">
    <source>
        <dbReference type="EMBL" id="TXG75952.1"/>
    </source>
</evidence>
<evidence type="ECO:0000313" key="2">
    <source>
        <dbReference type="Proteomes" id="UP000321026"/>
    </source>
</evidence>
<organism evidence="1 2">
    <name type="scientific">Candidatus Dojkabacteria bacterium</name>
    <dbReference type="NCBI Taxonomy" id="2099670"/>
    <lineage>
        <taxon>Bacteria</taxon>
        <taxon>Candidatus Dojkabacteria</taxon>
    </lineage>
</organism>
<dbReference type="Gene3D" id="3.40.50.2000">
    <property type="entry name" value="Glycogen Phosphorylase B"/>
    <property type="match status" value="1"/>
</dbReference>
<dbReference type="EMBL" id="SSDS01000091">
    <property type="protein sequence ID" value="TXG75952.1"/>
    <property type="molecule type" value="Genomic_DNA"/>
</dbReference>
<protein>
    <recommendedName>
        <fullName evidence="3">Glycosyltransferase</fullName>
    </recommendedName>
</protein>
<reference evidence="1 2" key="1">
    <citation type="submission" date="2018-09" db="EMBL/GenBank/DDBJ databases">
        <title>Metagenome Assembled Genomes from an Advanced Water Purification Facility.</title>
        <authorList>
            <person name="Stamps B.W."/>
            <person name="Spear J.R."/>
        </authorList>
    </citation>
    <scope>NUCLEOTIDE SEQUENCE [LARGE SCALE GENOMIC DNA]</scope>
    <source>
        <strain evidence="1">Bin_63_2</strain>
    </source>
</reference>
<name>A0A5C7J4X1_9BACT</name>
<accession>A0A5C7J4X1</accession>
<dbReference type="AlphaFoldDB" id="A0A5C7J4X1"/>
<sequence>MKRLLIIEPQLSGHHFRYLEWITSAACEIGWQVTIATDQRFREHATLTSLTTRHADRLAVYFQDFSGTQNSGGFFKLVQRETYYWKKLQITFQELNTQNTIDHVLLPFADICLYALAINPRPFGKCRWSAIAMRPVFHCHEMGLSAKKPGALTRIKELLFFRLANSPAIGKLCVIDPCLAEYVAKRRPQSRILYLQDPADINVPAVSREQARCTLGLDTTRPIVMLYGAVDWRKGVRELLEAQASLPLEQKPVVVVAGRQTQAVRTWLAGEEWQQPIRDGRLKILDRFITADEESLLFCACDAIWLGYRDHLGSSGVLWQALAFERPVIGCDEGLIGWLTRTKNLGVTVRVSDKQAVADALRTFPKTANLASGLSPLPGPDFAAHLLQAIG</sequence>
<comment type="caution">
    <text evidence="1">The sequence shown here is derived from an EMBL/GenBank/DDBJ whole genome shotgun (WGS) entry which is preliminary data.</text>
</comment>